<keyword evidence="2" id="KW-1185">Reference proteome</keyword>
<dbReference type="Proteomes" id="UP000199534">
    <property type="component" value="Unassembled WGS sequence"/>
</dbReference>
<dbReference type="STRING" id="400055.SAMN04490243_0145"/>
<dbReference type="RefSeq" id="WP_092979890.1">
    <property type="nucleotide sequence ID" value="NZ_FOYQ01000001.1"/>
</dbReference>
<dbReference type="InterPro" id="IPR025921">
    <property type="entry name" value="HmuY"/>
</dbReference>
<dbReference type="OrthoDB" id="5510929at2"/>
<name>A0A1I6FN62_9FLAO</name>
<proteinExistence type="predicted"/>
<organism evidence="1 2">
    <name type="scientific">Robiginitalea myxolifaciens</name>
    <dbReference type="NCBI Taxonomy" id="400055"/>
    <lineage>
        <taxon>Bacteria</taxon>
        <taxon>Pseudomonadati</taxon>
        <taxon>Bacteroidota</taxon>
        <taxon>Flavobacteriia</taxon>
        <taxon>Flavobacteriales</taxon>
        <taxon>Flavobacteriaceae</taxon>
        <taxon>Robiginitalea</taxon>
    </lineage>
</organism>
<evidence type="ECO:0000313" key="1">
    <source>
        <dbReference type="EMBL" id="SFR31318.1"/>
    </source>
</evidence>
<gene>
    <name evidence="1" type="ORF">SAMN04490243_0145</name>
</gene>
<dbReference type="EMBL" id="FOYQ01000001">
    <property type="protein sequence ID" value="SFR31318.1"/>
    <property type="molecule type" value="Genomic_DNA"/>
</dbReference>
<accession>A0A1I6FN62</accession>
<protein>
    <submittedName>
        <fullName evidence="1">HmuY protein</fullName>
    </submittedName>
</protein>
<reference evidence="1 2" key="1">
    <citation type="submission" date="2016-10" db="EMBL/GenBank/DDBJ databases">
        <authorList>
            <person name="de Groot N.N."/>
        </authorList>
    </citation>
    <scope>NUCLEOTIDE SEQUENCE [LARGE SCALE GENOMIC DNA]</scope>
    <source>
        <strain evidence="1 2">DSM 21019</strain>
    </source>
</reference>
<dbReference type="PROSITE" id="PS51257">
    <property type="entry name" value="PROKAR_LIPOPROTEIN"/>
    <property type="match status" value="1"/>
</dbReference>
<dbReference type="Pfam" id="PF14064">
    <property type="entry name" value="HmuY"/>
    <property type="match status" value="1"/>
</dbReference>
<dbReference type="AlphaFoldDB" id="A0A1I6FN62"/>
<sequence length="216" mass="23058">MNTTNKFLSLLFICATLISCSEDSMDESETFEVLDPLEVATVQNLFAPQSGGQGQGEIGGAFTKFSFESGAVTTSETEWDIAFRGTTIAINGGVSTGTNDEPARNGLAGAALVSGVFDDVNTAEGLTFAQDAEGAFAIPAGSDNGWYNYNFMTNLVTPIPGVILVVRTHDGRYAKVEILSYYEDAPTNPDGFADASRYYTFNYVFNPNEGEVSLAN</sequence>
<evidence type="ECO:0000313" key="2">
    <source>
        <dbReference type="Proteomes" id="UP000199534"/>
    </source>
</evidence>
<dbReference type="CDD" id="cd12105">
    <property type="entry name" value="HmuY"/>
    <property type="match status" value="1"/>
</dbReference>